<dbReference type="AlphaFoldDB" id="A0AA38L245"/>
<keyword evidence="1" id="KW-1133">Transmembrane helix</keyword>
<keyword evidence="3" id="KW-1185">Reference proteome</keyword>
<evidence type="ECO:0000313" key="2">
    <source>
        <dbReference type="EMBL" id="KAJ3781387.1"/>
    </source>
</evidence>
<dbReference type="Proteomes" id="UP001163798">
    <property type="component" value="Unassembled WGS sequence"/>
</dbReference>
<reference evidence="2" key="1">
    <citation type="submission" date="2022-08" db="EMBL/GenBank/DDBJ databases">
        <authorList>
            <consortium name="DOE Joint Genome Institute"/>
            <person name="Min B."/>
            <person name="Riley R."/>
            <person name="Sierra-Patev S."/>
            <person name="Naranjo-Ortiz M."/>
            <person name="Looney B."/>
            <person name="Konkel Z."/>
            <person name="Slot J.C."/>
            <person name="Sakamoto Y."/>
            <person name="Steenwyk J.L."/>
            <person name="Rokas A."/>
            <person name="Carro J."/>
            <person name="Camarero S."/>
            <person name="Ferreira P."/>
            <person name="Molpeceres G."/>
            <person name="Ruiz-Duenas F.J."/>
            <person name="Serrano A."/>
            <person name="Henrissat B."/>
            <person name="Drula E."/>
            <person name="Hughes K.W."/>
            <person name="Mata J.L."/>
            <person name="Ishikawa N.K."/>
            <person name="Vargas-Isla R."/>
            <person name="Ushijima S."/>
            <person name="Smith C.A."/>
            <person name="Ahrendt S."/>
            <person name="Andreopoulos W."/>
            <person name="He G."/>
            <person name="Labutti K."/>
            <person name="Lipzen A."/>
            <person name="Ng V."/>
            <person name="Sandor L."/>
            <person name="Barry K."/>
            <person name="Martinez A.T."/>
            <person name="Xiao Y."/>
            <person name="Gibbons J.G."/>
            <person name="Terashima K."/>
            <person name="Hibbett D.S."/>
            <person name="Grigoriev I.V."/>
        </authorList>
    </citation>
    <scope>NUCLEOTIDE SEQUENCE</scope>
    <source>
        <strain evidence="2">TFB10291</strain>
    </source>
</reference>
<evidence type="ECO:0000256" key="1">
    <source>
        <dbReference type="SAM" id="Phobius"/>
    </source>
</evidence>
<sequence>MSSVALLIHSFLSFCFVDSSLPSVLFVHSLALLYSFAPFRFIYSSDSFISFFLFLGVRYVVHLSQDGMERVEGLWGWLCR</sequence>
<protein>
    <submittedName>
        <fullName evidence="2">Uncharacterized protein</fullName>
    </submittedName>
</protein>
<accession>A0AA38L245</accession>
<keyword evidence="1" id="KW-0472">Membrane</keyword>
<name>A0AA38L245_9AGAR</name>
<feature type="non-terminal residue" evidence="2">
    <location>
        <position position="1"/>
    </location>
</feature>
<gene>
    <name evidence="2" type="ORF">GGU10DRAFT_366943</name>
</gene>
<organism evidence="2 3">
    <name type="scientific">Lentinula aff. detonsa</name>
    <dbReference type="NCBI Taxonomy" id="2804958"/>
    <lineage>
        <taxon>Eukaryota</taxon>
        <taxon>Fungi</taxon>
        <taxon>Dikarya</taxon>
        <taxon>Basidiomycota</taxon>
        <taxon>Agaricomycotina</taxon>
        <taxon>Agaricomycetes</taxon>
        <taxon>Agaricomycetidae</taxon>
        <taxon>Agaricales</taxon>
        <taxon>Marasmiineae</taxon>
        <taxon>Omphalotaceae</taxon>
        <taxon>Lentinula</taxon>
    </lineage>
</organism>
<proteinExistence type="predicted"/>
<evidence type="ECO:0000313" key="3">
    <source>
        <dbReference type="Proteomes" id="UP001163798"/>
    </source>
</evidence>
<keyword evidence="1" id="KW-0812">Transmembrane</keyword>
<feature type="transmembrane region" description="Helical" evidence="1">
    <location>
        <begin position="41"/>
        <end position="61"/>
    </location>
</feature>
<comment type="caution">
    <text evidence="2">The sequence shown here is derived from an EMBL/GenBank/DDBJ whole genome shotgun (WGS) entry which is preliminary data.</text>
</comment>
<dbReference type="EMBL" id="MU793565">
    <property type="protein sequence ID" value="KAJ3781387.1"/>
    <property type="molecule type" value="Genomic_DNA"/>
</dbReference>